<reference evidence="1 2" key="1">
    <citation type="journal article" date="2016" name="Nat. Commun.">
        <title>Thousands of microbial genomes shed light on interconnected biogeochemical processes in an aquifer system.</title>
        <authorList>
            <person name="Anantharaman K."/>
            <person name="Brown C.T."/>
            <person name="Hug L.A."/>
            <person name="Sharon I."/>
            <person name="Castelle C.J."/>
            <person name="Probst A.J."/>
            <person name="Thomas B.C."/>
            <person name="Singh A."/>
            <person name="Wilkins M.J."/>
            <person name="Karaoz U."/>
            <person name="Brodie E.L."/>
            <person name="Williams K.H."/>
            <person name="Hubbard S.S."/>
            <person name="Banfield J.F."/>
        </authorList>
    </citation>
    <scope>NUCLEOTIDE SEQUENCE [LARGE SCALE GENOMIC DNA]</scope>
</reference>
<gene>
    <name evidence="1" type="ORF">A2919_00305</name>
</gene>
<evidence type="ECO:0000313" key="1">
    <source>
        <dbReference type="EMBL" id="OGZ61187.1"/>
    </source>
</evidence>
<dbReference type="EMBL" id="MHOH01000004">
    <property type="protein sequence ID" value="OGZ61187.1"/>
    <property type="molecule type" value="Genomic_DNA"/>
</dbReference>
<sequence length="133" mass="15283">MHPVNTYGTELELELLGTIRRYFNGWTVENPNQKKHQEGYENFKRETGNGMKYFTEMVLPECGMGVYLAFRDGTIPAGVAKEAEYFLDRGRPLWEIIPGFDPVPRREIPADKVLSVQDTRARIRDGEGNTLPY</sequence>
<evidence type="ECO:0000313" key="2">
    <source>
        <dbReference type="Proteomes" id="UP000178835"/>
    </source>
</evidence>
<name>A0A1G2HFC1_9BACT</name>
<dbReference type="AlphaFoldDB" id="A0A1G2HFC1"/>
<proteinExistence type="predicted"/>
<dbReference type="Proteomes" id="UP000178835">
    <property type="component" value="Unassembled WGS sequence"/>
</dbReference>
<comment type="caution">
    <text evidence="1">The sequence shown here is derived from an EMBL/GenBank/DDBJ whole genome shotgun (WGS) entry which is preliminary data.</text>
</comment>
<organism evidence="1 2">
    <name type="scientific">Candidatus Spechtbacteria bacterium RIFCSPLOWO2_01_FULL_43_12</name>
    <dbReference type="NCBI Taxonomy" id="1802162"/>
    <lineage>
        <taxon>Bacteria</taxon>
        <taxon>Candidatus Spechtiibacteriota</taxon>
    </lineage>
</organism>
<accession>A0A1G2HFC1</accession>
<protein>
    <submittedName>
        <fullName evidence="1">Uncharacterized protein</fullName>
    </submittedName>
</protein>